<dbReference type="GeneID" id="116294567"/>
<protein>
    <submittedName>
        <fullName evidence="4">Uncharacterized protein LOC116294567</fullName>
    </submittedName>
</protein>
<proteinExistence type="predicted"/>
<keyword evidence="3" id="KW-1185">Reference proteome</keyword>
<dbReference type="InParanoid" id="A0A6P8HZL4"/>
<gene>
    <name evidence="4" type="primary">LOC116294567</name>
</gene>
<evidence type="ECO:0000256" key="1">
    <source>
        <dbReference type="SAM" id="Coils"/>
    </source>
</evidence>
<dbReference type="Proteomes" id="UP000515163">
    <property type="component" value="Unplaced"/>
</dbReference>
<evidence type="ECO:0000256" key="2">
    <source>
        <dbReference type="SAM" id="MobiDB-lite"/>
    </source>
</evidence>
<name>A0A6P8HZL4_ACTTE</name>
<dbReference type="OrthoDB" id="5977713at2759"/>
<sequence>MGETSPESIIMTLLEQVRCLEDERDKALELAKSLNDKLKSKLEGGNQKERHSKSPEKKLKCTLETLATELEEIRLNEEQRQFNLTELNKEKREEGGFAGEKTMVDMCKEYYGKMVTDLQQDRKSLQNKVEVLENQLIEKDMQIAEMKLSMGKRS</sequence>
<feature type="coiled-coil region" evidence="1">
    <location>
        <begin position="115"/>
        <end position="142"/>
    </location>
</feature>
<evidence type="ECO:0000313" key="4">
    <source>
        <dbReference type="RefSeq" id="XP_031558052.1"/>
    </source>
</evidence>
<evidence type="ECO:0000313" key="3">
    <source>
        <dbReference type="Proteomes" id="UP000515163"/>
    </source>
</evidence>
<dbReference type="KEGG" id="aten:116294567"/>
<dbReference type="RefSeq" id="XP_031558052.1">
    <property type="nucleotide sequence ID" value="XM_031702192.1"/>
</dbReference>
<dbReference type="AlphaFoldDB" id="A0A6P8HZL4"/>
<accession>A0A6P8HZL4</accession>
<reference evidence="4" key="1">
    <citation type="submission" date="2025-08" db="UniProtKB">
        <authorList>
            <consortium name="RefSeq"/>
        </authorList>
    </citation>
    <scope>IDENTIFICATION</scope>
    <source>
        <tissue evidence="4">Tentacle</tissue>
    </source>
</reference>
<keyword evidence="1" id="KW-0175">Coiled coil</keyword>
<organism evidence="3 4">
    <name type="scientific">Actinia tenebrosa</name>
    <name type="common">Australian red waratah sea anemone</name>
    <dbReference type="NCBI Taxonomy" id="6105"/>
    <lineage>
        <taxon>Eukaryota</taxon>
        <taxon>Metazoa</taxon>
        <taxon>Cnidaria</taxon>
        <taxon>Anthozoa</taxon>
        <taxon>Hexacorallia</taxon>
        <taxon>Actiniaria</taxon>
        <taxon>Actiniidae</taxon>
        <taxon>Actinia</taxon>
    </lineage>
</organism>
<feature type="region of interest" description="Disordered" evidence="2">
    <location>
        <begin position="38"/>
        <end position="57"/>
    </location>
</feature>